<comment type="caution">
    <text evidence="2">The sequence shown here is derived from an EMBL/GenBank/DDBJ whole genome shotgun (WGS) entry which is preliminary data.</text>
</comment>
<accession>A0A9J6QLG4</accession>
<organism evidence="2 3">
    <name type="scientific">Hominibacterium faecale</name>
    <dbReference type="NCBI Taxonomy" id="2839743"/>
    <lineage>
        <taxon>Bacteria</taxon>
        <taxon>Bacillati</taxon>
        <taxon>Bacillota</taxon>
        <taxon>Clostridia</taxon>
        <taxon>Peptostreptococcales</taxon>
        <taxon>Anaerovoracaceae</taxon>
        <taxon>Hominibacterium</taxon>
    </lineage>
</organism>
<feature type="domain" description="N-acetyltransferase" evidence="1">
    <location>
        <begin position="6"/>
        <end position="166"/>
    </location>
</feature>
<sequence length="182" mass="21838">METKNLIIRETVFEDCEYFAKWETDPEVTRFLSYDEDRTYKDVVEEWIVDKLDETKLQFTVVKKEIRRPIGRIYITRLDRYCDSLDITKLYIAGSENRQQGYGKEMMRELLEYCFVFLHMERVTLDYYNGNKGAAALYEKMGFAKEGVARNATKKDGKYYDLHLMSMLRAEFFEKVHDKYNL</sequence>
<dbReference type="PROSITE" id="PS51186">
    <property type="entry name" value="GNAT"/>
    <property type="match status" value="1"/>
</dbReference>
<dbReference type="RefSeq" id="WP_148395275.1">
    <property type="nucleotide sequence ID" value="NZ_JAJAGH010000006.1"/>
</dbReference>
<dbReference type="Proteomes" id="UP001065549">
    <property type="component" value="Unassembled WGS sequence"/>
</dbReference>
<protein>
    <submittedName>
        <fullName evidence="2">GNAT family N-acetyltransferase</fullName>
    </submittedName>
</protein>
<evidence type="ECO:0000313" key="3">
    <source>
        <dbReference type="Proteomes" id="UP001065549"/>
    </source>
</evidence>
<dbReference type="InterPro" id="IPR016181">
    <property type="entry name" value="Acyl_CoA_acyltransferase"/>
</dbReference>
<dbReference type="Gene3D" id="3.40.630.30">
    <property type="match status" value="1"/>
</dbReference>
<name>A0A9J6QLG4_9FIRM</name>
<reference evidence="2" key="1">
    <citation type="submission" date="2022-09" db="EMBL/GenBank/DDBJ databases">
        <title>Culturomic study of gut microbiota in children with autism spectrum disorder.</title>
        <authorList>
            <person name="Efimov B.A."/>
            <person name="Chaplin A.V."/>
            <person name="Sokolova S.R."/>
            <person name="Pikina A.P."/>
            <person name="Korzhanova M."/>
            <person name="Belova V."/>
            <person name="Korostin D."/>
        </authorList>
    </citation>
    <scope>NUCLEOTIDE SEQUENCE</scope>
    <source>
        <strain evidence="2">ASD5510</strain>
    </source>
</reference>
<dbReference type="SUPFAM" id="SSF55729">
    <property type="entry name" value="Acyl-CoA N-acyltransferases (Nat)"/>
    <property type="match status" value="1"/>
</dbReference>
<dbReference type="CDD" id="cd04301">
    <property type="entry name" value="NAT_SF"/>
    <property type="match status" value="1"/>
</dbReference>
<keyword evidence="3" id="KW-1185">Reference proteome</keyword>
<dbReference type="Pfam" id="PF13302">
    <property type="entry name" value="Acetyltransf_3"/>
    <property type="match status" value="1"/>
</dbReference>
<dbReference type="AlphaFoldDB" id="A0A9J6QLG4"/>
<proteinExistence type="predicted"/>
<evidence type="ECO:0000259" key="1">
    <source>
        <dbReference type="PROSITE" id="PS51186"/>
    </source>
</evidence>
<gene>
    <name evidence="2" type="ORF">OBO34_06500</name>
</gene>
<dbReference type="InterPro" id="IPR000182">
    <property type="entry name" value="GNAT_dom"/>
</dbReference>
<evidence type="ECO:0000313" key="2">
    <source>
        <dbReference type="EMBL" id="MCU7378001.1"/>
    </source>
</evidence>
<dbReference type="PANTHER" id="PTHR43415">
    <property type="entry name" value="SPERMIDINE N(1)-ACETYLTRANSFERASE"/>
    <property type="match status" value="1"/>
</dbReference>
<dbReference type="GO" id="GO:0016747">
    <property type="term" value="F:acyltransferase activity, transferring groups other than amino-acyl groups"/>
    <property type="evidence" value="ECO:0007669"/>
    <property type="project" value="InterPro"/>
</dbReference>
<dbReference type="EMBL" id="JAOSHN010000002">
    <property type="protein sequence ID" value="MCU7378001.1"/>
    <property type="molecule type" value="Genomic_DNA"/>
</dbReference>
<dbReference type="PANTHER" id="PTHR43415:SF3">
    <property type="entry name" value="GNAT-FAMILY ACETYLTRANSFERASE"/>
    <property type="match status" value="1"/>
</dbReference>